<feature type="domain" description="QLQ" evidence="6">
    <location>
        <begin position="15"/>
        <end position="50"/>
    </location>
</feature>
<organism evidence="7 8">
    <name type="scientific">Escallonia rubra</name>
    <dbReference type="NCBI Taxonomy" id="112253"/>
    <lineage>
        <taxon>Eukaryota</taxon>
        <taxon>Viridiplantae</taxon>
        <taxon>Streptophyta</taxon>
        <taxon>Embryophyta</taxon>
        <taxon>Tracheophyta</taxon>
        <taxon>Spermatophyta</taxon>
        <taxon>Magnoliopsida</taxon>
        <taxon>eudicotyledons</taxon>
        <taxon>Gunneridae</taxon>
        <taxon>Pentapetalae</taxon>
        <taxon>asterids</taxon>
        <taxon>campanulids</taxon>
        <taxon>Escalloniales</taxon>
        <taxon>Escalloniaceae</taxon>
        <taxon>Escallonia</taxon>
    </lineage>
</organism>
<dbReference type="PROSITE" id="PS51666">
    <property type="entry name" value="QLQ"/>
    <property type="match status" value="1"/>
</dbReference>
<dbReference type="InterPro" id="IPR005202">
    <property type="entry name" value="TF_GRAS"/>
</dbReference>
<evidence type="ECO:0000256" key="4">
    <source>
        <dbReference type="ARBA" id="ARBA00023242"/>
    </source>
</evidence>
<reference evidence="7" key="1">
    <citation type="submission" date="2022-12" db="EMBL/GenBank/DDBJ databases">
        <title>Draft genome assemblies for two species of Escallonia (Escalloniales).</title>
        <authorList>
            <person name="Chanderbali A."/>
            <person name="Dervinis C."/>
            <person name="Anghel I."/>
            <person name="Soltis D."/>
            <person name="Soltis P."/>
            <person name="Zapata F."/>
        </authorList>
    </citation>
    <scope>NUCLEOTIDE SEQUENCE</scope>
    <source>
        <strain evidence="7">UCBG92.1500</strain>
        <tissue evidence="7">Leaf</tissue>
    </source>
</reference>
<proteinExistence type="inferred from homology"/>
<dbReference type="EMBL" id="JAVXUO010000450">
    <property type="protein sequence ID" value="KAK2991943.1"/>
    <property type="molecule type" value="Genomic_DNA"/>
</dbReference>
<evidence type="ECO:0000256" key="3">
    <source>
        <dbReference type="ARBA" id="ARBA00023163"/>
    </source>
</evidence>
<dbReference type="PROSITE" id="PS50985">
    <property type="entry name" value="GRAS"/>
    <property type="match status" value="1"/>
</dbReference>
<evidence type="ECO:0000256" key="1">
    <source>
        <dbReference type="ARBA" id="ARBA00004123"/>
    </source>
</evidence>
<accession>A0AA88RW69</accession>
<feature type="short sequence motif" description="VHIID" evidence="5">
    <location>
        <begin position="359"/>
        <end position="363"/>
    </location>
</feature>
<evidence type="ECO:0000256" key="2">
    <source>
        <dbReference type="ARBA" id="ARBA00023015"/>
    </source>
</evidence>
<evidence type="ECO:0000313" key="7">
    <source>
        <dbReference type="EMBL" id="KAK2991943.1"/>
    </source>
</evidence>
<protein>
    <recommendedName>
        <fullName evidence="6">QLQ domain-containing protein</fullName>
    </recommendedName>
</protein>
<dbReference type="GO" id="GO:0005524">
    <property type="term" value="F:ATP binding"/>
    <property type="evidence" value="ECO:0007669"/>
    <property type="project" value="InterPro"/>
</dbReference>
<evidence type="ECO:0000256" key="5">
    <source>
        <dbReference type="PROSITE-ProRule" id="PRU01191"/>
    </source>
</evidence>
<keyword evidence="3" id="KW-0804">Transcription</keyword>
<dbReference type="GO" id="GO:0006355">
    <property type="term" value="P:regulation of DNA-templated transcription"/>
    <property type="evidence" value="ECO:0007669"/>
    <property type="project" value="InterPro"/>
</dbReference>
<gene>
    <name evidence="7" type="ORF">RJ640_027834</name>
</gene>
<dbReference type="Pfam" id="PF03514">
    <property type="entry name" value="GRAS"/>
    <property type="match status" value="1"/>
</dbReference>
<keyword evidence="8" id="KW-1185">Reference proteome</keyword>
<keyword evidence="4" id="KW-0539">Nucleus</keyword>
<dbReference type="InterPro" id="IPR014978">
    <property type="entry name" value="Gln-Leu-Gln_QLQ"/>
</dbReference>
<dbReference type="Pfam" id="PF08880">
    <property type="entry name" value="QLQ"/>
    <property type="match status" value="1"/>
</dbReference>
<evidence type="ECO:0000313" key="8">
    <source>
        <dbReference type="Proteomes" id="UP001187471"/>
    </source>
</evidence>
<dbReference type="GO" id="GO:0005634">
    <property type="term" value="C:nucleus"/>
    <property type="evidence" value="ECO:0007669"/>
    <property type="project" value="UniProtKB-SubCell"/>
</dbReference>
<comment type="similarity">
    <text evidence="5">Belongs to the GRAS family.</text>
</comment>
<dbReference type="PANTHER" id="PTHR31636">
    <property type="entry name" value="OSJNBA0084A10.13 PROTEIN-RELATED"/>
    <property type="match status" value="1"/>
</dbReference>
<name>A0AA88RW69_9ASTE</name>
<dbReference type="AlphaFoldDB" id="A0AA88RW69"/>
<dbReference type="Proteomes" id="UP001187471">
    <property type="component" value="Unassembled WGS sequence"/>
</dbReference>
<comment type="caution">
    <text evidence="7">The sequence shown here is derived from an EMBL/GenBank/DDBJ whole genome shotgun (WGS) entry which is preliminary data.</text>
</comment>
<sequence length="688" mass="76884">MSGARNGISSSSRFPFTASQWQELEHQALIFKYMISGMPIPPDLIFTIKRGTALRKGFDYERLAESNDELSKWMNRGVHHNQLCLRSGDNMLLNKDEEIEIPLSRSFASKYAKKRVNCVMMVADVAEIHKALRASDVNPLEALNRLFHSPTLRNCSVDFRHRQRDPAVEWRQIMDRQSGSGKAVSRWLTGEEKKRGPTLIIAIANFQYIAVSLVEANPVRHLCIRTLPAFDPSVDDVSDNTVAWGPAGCTVCAGWPPSTSDNIIPPDLRSDPKAQPYRFESTLTVLNNGLEELKSWRVFVGFQHDEYLVSASNVVLADGSSVLGLSSHLSLNQETPFIRFAQLTANQAILESVQNQQAIHILDFDILHSVQWPPLMQAIAKRGFPSLSLRITGTGSDLDILCRTGDRLAKFSHSLGLKFQFHPLLLINTDDYDPTSTVLLLPRETLAVNCVLYIHRLFGDRDRARLFLHMIKSMSPKHTYKFCRFKLYTQTCILRSIISQGDYAYGAQVCLCKRLLLVAVQIIAIANFQYVAVSLVEANPVRHLCIRTLPAFDPSVDDVSDNTVAWGPAGCIVCAGWPPSARDNIVARGPAAITVYLSSIKSLNGFNFRKWKEQISIILGVMDLEYALRVDASAALTVESSTEQKVAYEKWECSNRISIMIMKGSITTAIRGAIPDSDNAKTYLAHIE</sequence>
<feature type="region of interest" description="SAW" evidence="5">
    <location>
        <begin position="498"/>
        <end position="578"/>
    </location>
</feature>
<dbReference type="GO" id="GO:0048731">
    <property type="term" value="P:system development"/>
    <property type="evidence" value="ECO:0007669"/>
    <property type="project" value="UniProtKB-ARBA"/>
</dbReference>
<keyword evidence="2" id="KW-0805">Transcription regulation</keyword>
<comment type="subcellular location">
    <subcellularLocation>
        <location evidence="1">Nucleus</location>
    </subcellularLocation>
</comment>
<comment type="caution">
    <text evidence="5">Lacks conserved residue(s) required for the propagation of feature annotation.</text>
</comment>
<dbReference type="SMART" id="SM00951">
    <property type="entry name" value="QLQ"/>
    <property type="match status" value="1"/>
</dbReference>
<evidence type="ECO:0000259" key="6">
    <source>
        <dbReference type="PROSITE" id="PS51666"/>
    </source>
</evidence>